<sequence>MNRRGIVAGLVLALAFGVAGSLEGQFNPVNRQQPRGLGVSPTFEGFFQNPDGTFTLSFGFFNRNTEEILTIPVGPRNFVEPGSIDQGQPTHFSTRRSYGVFTVTVPATFGADQRVTWTLEANGERYSIPGGFFKAYETDNLHARAVDRRPPVLVLEPGGVESRGPNGARIARTARVGQPLALSLASWDEWDDEGLEVTLRWFKQRGPGEVTFNQQVVALGEGATRASTTVSFSEEGDYLLYVRADHSDVRVSAAGLEQCCWTNGYVSVDVVR</sequence>
<dbReference type="EMBL" id="UINC01056855">
    <property type="protein sequence ID" value="SVB77379.1"/>
    <property type="molecule type" value="Genomic_DNA"/>
</dbReference>
<name>A0A382GQY2_9ZZZZ</name>
<protein>
    <submittedName>
        <fullName evidence="1">Uncharacterized protein</fullName>
    </submittedName>
</protein>
<gene>
    <name evidence="1" type="ORF">METZ01_LOCUS230233</name>
</gene>
<proteinExistence type="predicted"/>
<dbReference type="AlphaFoldDB" id="A0A382GQY2"/>
<evidence type="ECO:0000313" key="1">
    <source>
        <dbReference type="EMBL" id="SVB77379.1"/>
    </source>
</evidence>
<accession>A0A382GQY2</accession>
<organism evidence="1">
    <name type="scientific">marine metagenome</name>
    <dbReference type="NCBI Taxonomy" id="408172"/>
    <lineage>
        <taxon>unclassified sequences</taxon>
        <taxon>metagenomes</taxon>
        <taxon>ecological metagenomes</taxon>
    </lineage>
</organism>
<reference evidence="1" key="1">
    <citation type="submission" date="2018-05" db="EMBL/GenBank/DDBJ databases">
        <authorList>
            <person name="Lanie J.A."/>
            <person name="Ng W.-L."/>
            <person name="Kazmierczak K.M."/>
            <person name="Andrzejewski T.M."/>
            <person name="Davidsen T.M."/>
            <person name="Wayne K.J."/>
            <person name="Tettelin H."/>
            <person name="Glass J.I."/>
            <person name="Rusch D."/>
            <person name="Podicherti R."/>
            <person name="Tsui H.-C.T."/>
            <person name="Winkler M.E."/>
        </authorList>
    </citation>
    <scope>NUCLEOTIDE SEQUENCE</scope>
</reference>